<organism evidence="2">
    <name type="scientific">Serpula lacrymans var. lacrymans (strain S7.3)</name>
    <name type="common">Dry rot fungus</name>
    <dbReference type="NCBI Taxonomy" id="936435"/>
    <lineage>
        <taxon>Eukaryota</taxon>
        <taxon>Fungi</taxon>
        <taxon>Dikarya</taxon>
        <taxon>Basidiomycota</taxon>
        <taxon>Agaricomycotina</taxon>
        <taxon>Agaricomycetes</taxon>
        <taxon>Agaricomycetidae</taxon>
        <taxon>Boletales</taxon>
        <taxon>Coniophorineae</taxon>
        <taxon>Serpulaceae</taxon>
        <taxon>Serpula</taxon>
    </lineage>
</organism>
<dbReference type="EMBL" id="GL945479">
    <property type="protein sequence ID" value="EGN99537.1"/>
    <property type="molecule type" value="Genomic_DNA"/>
</dbReference>
<dbReference type="Proteomes" id="UP000008063">
    <property type="component" value="Unassembled WGS sequence"/>
</dbReference>
<gene>
    <name evidence="1" type="ORF">SERLA73DRAFT_134798</name>
</gene>
<evidence type="ECO:0000313" key="2">
    <source>
        <dbReference type="Proteomes" id="UP000008063"/>
    </source>
</evidence>
<dbReference type="HOGENOM" id="CLU_2832753_0_0_1"/>
<evidence type="ECO:0000313" key="1">
    <source>
        <dbReference type="EMBL" id="EGN99537.1"/>
    </source>
</evidence>
<dbReference type="AlphaFoldDB" id="F8PVU1"/>
<keyword evidence="2" id="KW-1185">Reference proteome</keyword>
<dbReference type="InParanoid" id="F8PVU1"/>
<name>F8PVU1_SERL3</name>
<protein>
    <submittedName>
        <fullName evidence="1">Uncharacterized protein</fullName>
    </submittedName>
</protein>
<proteinExistence type="predicted"/>
<sequence length="66" mass="7199">MEQESTSSPYARLGSRLWSQNICHNCRSHVIMPTSICTSILDRIGTKNAIHKAVSEPTPSVSTVNG</sequence>
<accession>F8PVU1</accession>
<reference evidence="2" key="1">
    <citation type="journal article" date="2011" name="Science">
        <title>The plant cell wall-decomposing machinery underlies the functional diversity of forest fungi.</title>
        <authorList>
            <person name="Eastwood D.C."/>
            <person name="Floudas D."/>
            <person name="Binder M."/>
            <person name="Majcherczyk A."/>
            <person name="Schneider P."/>
            <person name="Aerts A."/>
            <person name="Asiegbu F.O."/>
            <person name="Baker S.E."/>
            <person name="Barry K."/>
            <person name="Bendiksby M."/>
            <person name="Blumentritt M."/>
            <person name="Coutinho P.M."/>
            <person name="Cullen D."/>
            <person name="de Vries R.P."/>
            <person name="Gathman A."/>
            <person name="Goodell B."/>
            <person name="Henrissat B."/>
            <person name="Ihrmark K."/>
            <person name="Kauserud H."/>
            <person name="Kohler A."/>
            <person name="LaButti K."/>
            <person name="Lapidus A."/>
            <person name="Lavin J.L."/>
            <person name="Lee Y.-H."/>
            <person name="Lindquist E."/>
            <person name="Lilly W."/>
            <person name="Lucas S."/>
            <person name="Morin E."/>
            <person name="Murat C."/>
            <person name="Oguiza J.A."/>
            <person name="Park J."/>
            <person name="Pisabarro A.G."/>
            <person name="Riley R."/>
            <person name="Rosling A."/>
            <person name="Salamov A."/>
            <person name="Schmidt O."/>
            <person name="Schmutz J."/>
            <person name="Skrede I."/>
            <person name="Stenlid J."/>
            <person name="Wiebenga A."/>
            <person name="Xie X."/>
            <person name="Kuees U."/>
            <person name="Hibbett D.S."/>
            <person name="Hoffmeister D."/>
            <person name="Hoegberg N."/>
            <person name="Martin F."/>
            <person name="Grigoriev I.V."/>
            <person name="Watkinson S.C."/>
        </authorList>
    </citation>
    <scope>NUCLEOTIDE SEQUENCE [LARGE SCALE GENOMIC DNA]</scope>
    <source>
        <strain evidence="2">strain S7.3</strain>
    </source>
</reference>